<dbReference type="InterPro" id="IPR021884">
    <property type="entry name" value="Ice-bd_prot"/>
</dbReference>
<dbReference type="AlphaFoldDB" id="A0A1G9QMW1"/>
<dbReference type="InterPro" id="IPR013378">
    <property type="entry name" value="InlB-like_B-rpt"/>
</dbReference>
<dbReference type="STRING" id="990371.SAMN05421813_106120"/>
<dbReference type="InterPro" id="IPR032812">
    <property type="entry name" value="SbsA_Ig"/>
</dbReference>
<organism evidence="6 7">
    <name type="scientific">Daejeonella rubra</name>
    <dbReference type="NCBI Taxonomy" id="990371"/>
    <lineage>
        <taxon>Bacteria</taxon>
        <taxon>Pseudomonadati</taxon>
        <taxon>Bacteroidota</taxon>
        <taxon>Sphingobacteriia</taxon>
        <taxon>Sphingobacteriales</taxon>
        <taxon>Sphingobacteriaceae</taxon>
        <taxon>Daejeonella</taxon>
    </lineage>
</organism>
<keyword evidence="3" id="KW-1133">Transmembrane helix</keyword>
<proteinExistence type="inferred from homology"/>
<feature type="domain" description="Bacterial repeat" evidence="5">
    <location>
        <begin position="314"/>
        <end position="383"/>
    </location>
</feature>
<evidence type="ECO:0000259" key="4">
    <source>
        <dbReference type="Pfam" id="PF13205"/>
    </source>
</evidence>
<dbReference type="InterPro" id="IPR044060">
    <property type="entry name" value="Bacterial_rp_domain"/>
</dbReference>
<reference evidence="7" key="1">
    <citation type="submission" date="2016-10" db="EMBL/GenBank/DDBJ databases">
        <authorList>
            <person name="Varghese N."/>
            <person name="Submissions S."/>
        </authorList>
    </citation>
    <scope>NUCLEOTIDE SEQUENCE [LARGE SCALE GENOMIC DNA]</scope>
    <source>
        <strain evidence="7">DSM 24536</strain>
    </source>
</reference>
<dbReference type="Pfam" id="PF11999">
    <property type="entry name" value="Ice_binding"/>
    <property type="match status" value="1"/>
</dbReference>
<evidence type="ECO:0000256" key="2">
    <source>
        <dbReference type="ARBA" id="ARBA00022729"/>
    </source>
</evidence>
<protein>
    <submittedName>
        <fullName evidence="6">Listeria/Bacterioides repeat-containing protein</fullName>
    </submittedName>
</protein>
<sequence length="755" mass="77281">MNKKITVFEDSIQMRRSKGYSKISMSVCYMALLFIAFLAGCKKDDFEGEVVGVCPVVTTDPMDKAVDVVLGKTITATFNTSMNASTLNNSTFTLKQGTTLISGKVGPATNGAVFTFDPDVDLLPFTTYTGTITTGAKDTLRTSMVADYVWTFTTIPVLRVSADPIAGGTVTGAGAFAQGSVVTVNAIPASGYVFLNWTESDNGPAVSSSASYQFPMAGNRTLIANFEPIPIGQFAVVLSANPAAGGTTIGAGSFDAGSSVTVSARTNAGYTFVDWTENGVRVSTSSNIQFTLNANRTFVANFRAIPASQFAVVLSSSPAAGGTTDGEGAYASGTSVTVTSAPNTGYTFTNWTDQVSGSILSTSPAYTFALSANRSLIANFAINTYTLTVNAVNGTVAKVADQPRYNHGSTVVLTATPAAGYVFSSWSGDATSTANPLTVSMTSNKVITANFTAIPVDAFILTVNAVNGSVTKTPNQATYTNGSTVVLTATAAAGYTFSSWSGDATGSVSPLTVTMNSNKNITANFTPLVAVGPAAVNLGTAGDFAILTKSGISTTGVTSITGDIGVSPAAATALTGFGLIMDTNGQSSHTPIVTGKAFASDYAAPTPAKMTKAVADMETAFTTANGLTTPAPIVGLYAGDISGRILPPGLYKWATGVLVTSAGVTLTGGPNDTWVFQIAQNLTINNNAKITLLGGAQAKNIFWVVSGQATIGSNANVSGIILSKTLVSMNTGSRITGKLLAQTAVTLNASTVINP</sequence>
<feature type="domain" description="Bacterial repeat" evidence="5">
    <location>
        <begin position="237"/>
        <end position="305"/>
    </location>
</feature>
<gene>
    <name evidence="6" type="ORF">SAMN05421813_106120</name>
</gene>
<accession>A0A1G9QMW1</accession>
<evidence type="ECO:0000256" key="1">
    <source>
        <dbReference type="ARBA" id="ARBA00005445"/>
    </source>
</evidence>
<keyword evidence="3" id="KW-0812">Transmembrane</keyword>
<feature type="domain" description="Bacterial repeat" evidence="5">
    <location>
        <begin position="461"/>
        <end position="526"/>
    </location>
</feature>
<feature type="domain" description="Bacterial repeat" evidence="5">
    <location>
        <begin position="160"/>
        <end position="229"/>
    </location>
</feature>
<evidence type="ECO:0000259" key="5">
    <source>
        <dbReference type="Pfam" id="PF18998"/>
    </source>
</evidence>
<dbReference type="Pfam" id="PF18998">
    <property type="entry name" value="Flg_new_2"/>
    <property type="match status" value="5"/>
</dbReference>
<dbReference type="NCBIfam" id="TIGR02543">
    <property type="entry name" value="List_Bact_rpt"/>
    <property type="match status" value="1"/>
</dbReference>
<feature type="transmembrane region" description="Helical" evidence="3">
    <location>
        <begin position="20"/>
        <end position="39"/>
    </location>
</feature>
<dbReference type="Gene3D" id="2.60.40.1220">
    <property type="match status" value="1"/>
</dbReference>
<name>A0A1G9QMW1_9SPHI</name>
<evidence type="ECO:0000256" key="3">
    <source>
        <dbReference type="SAM" id="Phobius"/>
    </source>
</evidence>
<keyword evidence="3" id="KW-0472">Membrane</keyword>
<keyword evidence="7" id="KW-1185">Reference proteome</keyword>
<evidence type="ECO:0000313" key="7">
    <source>
        <dbReference type="Proteomes" id="UP000199226"/>
    </source>
</evidence>
<feature type="domain" description="Bacterial repeat" evidence="5">
    <location>
        <begin position="385"/>
        <end position="454"/>
    </location>
</feature>
<dbReference type="RefSeq" id="WP_143007709.1">
    <property type="nucleotide sequence ID" value="NZ_FNHH01000006.1"/>
</dbReference>
<dbReference type="Proteomes" id="UP000199226">
    <property type="component" value="Unassembled WGS sequence"/>
</dbReference>
<evidence type="ECO:0000313" key="6">
    <source>
        <dbReference type="EMBL" id="SDM12372.1"/>
    </source>
</evidence>
<dbReference type="Pfam" id="PF13205">
    <property type="entry name" value="Big_5"/>
    <property type="match status" value="1"/>
</dbReference>
<dbReference type="EMBL" id="FNHH01000006">
    <property type="protein sequence ID" value="SDM12372.1"/>
    <property type="molecule type" value="Genomic_DNA"/>
</dbReference>
<feature type="domain" description="SbsA Ig-like" evidence="4">
    <location>
        <begin position="56"/>
        <end position="154"/>
    </location>
</feature>
<dbReference type="OrthoDB" id="2082707at2"/>
<comment type="similarity">
    <text evidence="1">Belongs to the ice-binding protein family.</text>
</comment>
<dbReference type="InterPro" id="IPR014755">
    <property type="entry name" value="Cu-Rt/internalin_Ig-like"/>
</dbReference>
<keyword evidence="2" id="KW-0732">Signal</keyword>